<evidence type="ECO:0000256" key="1">
    <source>
        <dbReference type="SAM" id="MobiDB-lite"/>
    </source>
</evidence>
<feature type="region of interest" description="Disordered" evidence="1">
    <location>
        <begin position="69"/>
        <end position="91"/>
    </location>
</feature>
<dbReference type="RefSeq" id="WP_163242964.1">
    <property type="nucleotide sequence ID" value="NZ_CP082780.1"/>
</dbReference>
<dbReference type="Pfam" id="PF11127">
    <property type="entry name" value="YgaP-like_TM"/>
    <property type="match status" value="1"/>
</dbReference>
<protein>
    <submittedName>
        <fullName evidence="5">DUF2892 domain-containing protein</fullName>
    </submittedName>
</protein>
<comment type="caution">
    <text evidence="5">The sequence shown here is derived from an EMBL/GenBank/DDBJ whole genome shotgun (WGS) entry which is preliminary data.</text>
</comment>
<gene>
    <name evidence="5" type="ORF">G4D64_13850</name>
    <name evidence="4" type="ORF">H1Z61_14125</name>
</gene>
<dbReference type="InterPro" id="IPR021309">
    <property type="entry name" value="YgaP-like_TM"/>
</dbReference>
<evidence type="ECO:0000313" key="4">
    <source>
        <dbReference type="EMBL" id="MBA4538240.1"/>
    </source>
</evidence>
<proteinExistence type="predicted"/>
<keyword evidence="2" id="KW-0472">Membrane</keyword>
<sequence length="91" mass="10392">MKVRRNIGIINALIRITFGFTILSWCTAKLVKKPWRDSYIVMAIIGGMKIGEGILQYCPLTALFERSQMMQKENDGDDPQLDLEDVPYNPT</sequence>
<evidence type="ECO:0000313" key="5">
    <source>
        <dbReference type="EMBL" id="NEY82559.1"/>
    </source>
</evidence>
<name>A0A6B3VWV6_9BACI</name>
<evidence type="ECO:0000259" key="3">
    <source>
        <dbReference type="Pfam" id="PF11127"/>
    </source>
</evidence>
<reference evidence="5 6" key="1">
    <citation type="submission" date="2020-02" db="EMBL/GenBank/DDBJ databases">
        <title>Bacillus aquiflavi sp. nov., isolated from yellow water of strong flavor Chinese baijiu in Yibin region of China.</title>
        <authorList>
            <person name="Xie J."/>
        </authorList>
    </citation>
    <scope>NUCLEOTIDE SEQUENCE [LARGE SCALE GENOMIC DNA]</scope>
    <source>
        <strain evidence="5 6">3H-10</strain>
    </source>
</reference>
<feature type="domain" description="Inner membrane protein YgaP-like transmembrane" evidence="3">
    <location>
        <begin position="4"/>
        <end position="68"/>
    </location>
</feature>
<dbReference type="Proteomes" id="UP000472971">
    <property type="component" value="Unassembled WGS sequence"/>
</dbReference>
<evidence type="ECO:0000313" key="7">
    <source>
        <dbReference type="Proteomes" id="UP000570010"/>
    </source>
</evidence>
<keyword evidence="6" id="KW-1185">Reference proteome</keyword>
<organism evidence="5 6">
    <name type="scientific">Bacillus aquiflavi</name>
    <dbReference type="NCBI Taxonomy" id="2672567"/>
    <lineage>
        <taxon>Bacteria</taxon>
        <taxon>Bacillati</taxon>
        <taxon>Bacillota</taxon>
        <taxon>Bacilli</taxon>
        <taxon>Bacillales</taxon>
        <taxon>Bacillaceae</taxon>
        <taxon>Bacillus</taxon>
    </lineage>
</organism>
<keyword evidence="2" id="KW-1133">Transmembrane helix</keyword>
<dbReference type="Proteomes" id="UP000570010">
    <property type="component" value="Unassembled WGS sequence"/>
</dbReference>
<evidence type="ECO:0000256" key="2">
    <source>
        <dbReference type="SAM" id="Phobius"/>
    </source>
</evidence>
<feature type="transmembrane region" description="Helical" evidence="2">
    <location>
        <begin position="38"/>
        <end position="64"/>
    </location>
</feature>
<evidence type="ECO:0000313" key="6">
    <source>
        <dbReference type="Proteomes" id="UP000472971"/>
    </source>
</evidence>
<dbReference type="AlphaFoldDB" id="A0A6B3VWV6"/>
<feature type="transmembrane region" description="Helical" evidence="2">
    <location>
        <begin position="12"/>
        <end position="32"/>
    </location>
</feature>
<dbReference type="EMBL" id="JAAIWN010000038">
    <property type="protein sequence ID" value="NEY82559.1"/>
    <property type="molecule type" value="Genomic_DNA"/>
</dbReference>
<accession>A0A6B3VWV6</accession>
<dbReference type="EMBL" id="JACEIO010000038">
    <property type="protein sequence ID" value="MBA4538240.1"/>
    <property type="molecule type" value="Genomic_DNA"/>
</dbReference>
<keyword evidence="2" id="KW-0812">Transmembrane</keyword>
<reference evidence="4 7" key="2">
    <citation type="submission" date="2020-07" db="EMBL/GenBank/DDBJ databases">
        <authorList>
            <person name="Feng H."/>
        </authorList>
    </citation>
    <scope>NUCLEOTIDE SEQUENCE [LARGE SCALE GENOMIC DNA]</scope>
    <source>
        <strain evidence="4">S-12</strain>
        <strain evidence="7">s-12</strain>
    </source>
</reference>
<feature type="compositionally biased region" description="Acidic residues" evidence="1">
    <location>
        <begin position="75"/>
        <end position="85"/>
    </location>
</feature>